<dbReference type="InterPro" id="IPR001584">
    <property type="entry name" value="Integrase_cat-core"/>
</dbReference>
<dbReference type="InterPro" id="IPR012337">
    <property type="entry name" value="RNaseH-like_sf"/>
</dbReference>
<dbReference type="GO" id="GO:0015074">
    <property type="term" value="P:DNA integration"/>
    <property type="evidence" value="ECO:0007669"/>
    <property type="project" value="InterPro"/>
</dbReference>
<protein>
    <submittedName>
        <fullName evidence="3">Uncharacterized protein</fullName>
    </submittedName>
</protein>
<dbReference type="PROSITE" id="PS50879">
    <property type="entry name" value="RNASE_H_1"/>
    <property type="match status" value="1"/>
</dbReference>
<dbReference type="EMBL" id="JAVXUO010000434">
    <property type="protein sequence ID" value="KAK2992131.1"/>
    <property type="molecule type" value="Genomic_DNA"/>
</dbReference>
<dbReference type="Gene3D" id="1.10.340.70">
    <property type="match status" value="1"/>
</dbReference>
<comment type="caution">
    <text evidence="3">The sequence shown here is derived from an EMBL/GenBank/DDBJ whole genome shotgun (WGS) entry which is preliminary data.</text>
</comment>
<feature type="domain" description="Integrase catalytic" evidence="2">
    <location>
        <begin position="334"/>
        <end position="494"/>
    </location>
</feature>
<evidence type="ECO:0000313" key="4">
    <source>
        <dbReference type="Proteomes" id="UP001187471"/>
    </source>
</evidence>
<dbReference type="Pfam" id="PF17921">
    <property type="entry name" value="Integrase_H2C2"/>
    <property type="match status" value="1"/>
</dbReference>
<dbReference type="InterPro" id="IPR036397">
    <property type="entry name" value="RNaseH_sf"/>
</dbReference>
<proteinExistence type="predicted"/>
<gene>
    <name evidence="3" type="ORF">RJ640_002820</name>
</gene>
<organism evidence="3 4">
    <name type="scientific">Escallonia rubra</name>
    <dbReference type="NCBI Taxonomy" id="112253"/>
    <lineage>
        <taxon>Eukaryota</taxon>
        <taxon>Viridiplantae</taxon>
        <taxon>Streptophyta</taxon>
        <taxon>Embryophyta</taxon>
        <taxon>Tracheophyta</taxon>
        <taxon>Spermatophyta</taxon>
        <taxon>Magnoliopsida</taxon>
        <taxon>eudicotyledons</taxon>
        <taxon>Gunneridae</taxon>
        <taxon>Pentapetalae</taxon>
        <taxon>asterids</taxon>
        <taxon>campanulids</taxon>
        <taxon>Escalloniales</taxon>
        <taxon>Escalloniaceae</taxon>
        <taxon>Escallonia</taxon>
    </lineage>
</organism>
<name>A0AA88URZ2_9ASTE</name>
<keyword evidence="4" id="KW-1185">Reference proteome</keyword>
<dbReference type="PANTHER" id="PTHR48475:SF1">
    <property type="entry name" value="RNASE H TYPE-1 DOMAIN-CONTAINING PROTEIN"/>
    <property type="match status" value="1"/>
</dbReference>
<dbReference type="Gene3D" id="3.30.420.10">
    <property type="entry name" value="Ribonuclease H-like superfamily/Ribonuclease H"/>
    <property type="match status" value="2"/>
</dbReference>
<dbReference type="Proteomes" id="UP001187471">
    <property type="component" value="Unassembled WGS sequence"/>
</dbReference>
<dbReference type="Pfam" id="PF00665">
    <property type="entry name" value="rve"/>
    <property type="match status" value="1"/>
</dbReference>
<evidence type="ECO:0000313" key="3">
    <source>
        <dbReference type="EMBL" id="KAK2992131.1"/>
    </source>
</evidence>
<reference evidence="3" key="1">
    <citation type="submission" date="2022-12" db="EMBL/GenBank/DDBJ databases">
        <title>Draft genome assemblies for two species of Escallonia (Escalloniales).</title>
        <authorList>
            <person name="Chanderbali A."/>
            <person name="Dervinis C."/>
            <person name="Anghel I."/>
            <person name="Soltis D."/>
            <person name="Soltis P."/>
            <person name="Zapata F."/>
        </authorList>
    </citation>
    <scope>NUCLEOTIDE SEQUENCE</scope>
    <source>
        <strain evidence="3">UCBG92.1500</strain>
        <tissue evidence="3">Leaf</tissue>
    </source>
</reference>
<dbReference type="PANTHER" id="PTHR48475">
    <property type="entry name" value="RIBONUCLEASE H"/>
    <property type="match status" value="1"/>
</dbReference>
<dbReference type="InterPro" id="IPR002156">
    <property type="entry name" value="RNaseH_domain"/>
</dbReference>
<evidence type="ECO:0000259" key="2">
    <source>
        <dbReference type="PROSITE" id="PS50994"/>
    </source>
</evidence>
<feature type="domain" description="RNase H type-1" evidence="1">
    <location>
        <begin position="37"/>
        <end position="179"/>
    </location>
</feature>
<dbReference type="Pfam" id="PF13456">
    <property type="entry name" value="RVT_3"/>
    <property type="match status" value="1"/>
</dbReference>
<dbReference type="SUPFAM" id="SSF53098">
    <property type="entry name" value="Ribonuclease H-like"/>
    <property type="match status" value="2"/>
</dbReference>
<dbReference type="InterPro" id="IPR041588">
    <property type="entry name" value="Integrase_H2C2"/>
</dbReference>
<sequence length="642" mass="73355">MGKWVLALIEYSLTYVPQKAVKGQALADFLANHPCNDPEDGIIYVGIAPWRMRFDRSKTSQGAGTGIVLIYPNGNIHQFAFQIEKDCSNNQAEYEALIIGLEILLDMHITTVQISGDSQLVIKQLNREFKCNAPGLEMYFSIATYLLARFDDVTITHIPRINNSSANMMAQLASGLKVSEGVDGQRVKVSRFLPMINDRYKDLEMVNPIDTVQNDWRTPIIQYLQNPESRVDTKIKLQATKYFLLDKNLFKRTPEGLALRCLGQQEAMQVMAEVHEGICGAHQAGIKMRWLIRRHGHYWPSIMEDCIRYAKGCQACQKHGAIHRAPCIELQSIVKPWPFRGWAMDLIGQIHPSSSRKHGFIIVATDYFTKWTEAKPMKAVTQESVITFIKENIIHRFGLPQTITADRGTVFTGGQIREFAKEYRFEIINSTPYYAQANGQAEATNKSIKHIMERAIEDSPNEWHRLLSEVLWAFRTSPRSSTGITPYALTYGHNPVLPMEITVKSFRVAMQNSLPVAEYNEAMAIELEDLDDHRLDALDRLHAQKLKVSRSYNRRVLPKTFHEGSLVWKTILPIGSKDSKFGKWSPNWERPFVVHKVLRGGAYWLKSLEGQLHVKPINGRYLKRYIPSMWEGIESIDRDSLH</sequence>
<accession>A0AA88URZ2</accession>
<evidence type="ECO:0000259" key="1">
    <source>
        <dbReference type="PROSITE" id="PS50879"/>
    </source>
</evidence>
<dbReference type="GO" id="GO:0003676">
    <property type="term" value="F:nucleic acid binding"/>
    <property type="evidence" value="ECO:0007669"/>
    <property type="project" value="InterPro"/>
</dbReference>
<dbReference type="PROSITE" id="PS50994">
    <property type="entry name" value="INTEGRASE"/>
    <property type="match status" value="1"/>
</dbReference>
<dbReference type="AlphaFoldDB" id="A0AA88URZ2"/>
<dbReference type="CDD" id="cd09279">
    <property type="entry name" value="RNase_HI_like"/>
    <property type="match status" value="1"/>
</dbReference>
<dbReference type="GO" id="GO:0004523">
    <property type="term" value="F:RNA-DNA hybrid ribonuclease activity"/>
    <property type="evidence" value="ECO:0007669"/>
    <property type="project" value="InterPro"/>
</dbReference>